<keyword evidence="2" id="KW-0815">Transposition</keyword>
<dbReference type="GO" id="GO:0015074">
    <property type="term" value="P:DNA integration"/>
    <property type="evidence" value="ECO:0007669"/>
    <property type="project" value="InterPro"/>
</dbReference>
<dbReference type="InterPro" id="IPR009057">
    <property type="entry name" value="Homeodomain-like_sf"/>
</dbReference>
<dbReference type="GO" id="GO:0032196">
    <property type="term" value="P:transposition"/>
    <property type="evidence" value="ECO:0007669"/>
    <property type="project" value="UniProtKB-KW"/>
</dbReference>
<dbReference type="PROSITE" id="PS50994">
    <property type="entry name" value="INTEGRASE"/>
    <property type="match status" value="1"/>
</dbReference>
<dbReference type="RefSeq" id="WP_124740459.1">
    <property type="nucleotide sequence ID" value="NZ_CP034087.1"/>
</dbReference>
<feature type="domain" description="Integrase catalytic" evidence="6">
    <location>
        <begin position="116"/>
        <end position="307"/>
    </location>
</feature>
<dbReference type="GO" id="GO:0006310">
    <property type="term" value="P:DNA recombination"/>
    <property type="evidence" value="ECO:0007669"/>
    <property type="project" value="UniProtKB-KW"/>
</dbReference>
<evidence type="ECO:0000256" key="1">
    <source>
        <dbReference type="ARBA" id="ARBA00009277"/>
    </source>
</evidence>
<keyword evidence="7" id="KW-0614">Plasmid</keyword>
<geneLocation type="plasmid" evidence="8">
    <name>pgw6_1</name>
</geneLocation>
<keyword evidence="4" id="KW-0233">DNA recombination</keyword>
<dbReference type="Proteomes" id="UP000273982">
    <property type="component" value="Plasmid pGW6_1"/>
</dbReference>
<reference evidence="7 8" key="1">
    <citation type="submission" date="2018-11" db="EMBL/GenBank/DDBJ databases">
        <title>Genome squencing of methanotrophic bacteria isolated from alkaline groundwater in Korea.</title>
        <authorList>
            <person name="Nguyen L.N."/>
        </authorList>
    </citation>
    <scope>NUCLEOTIDE SEQUENCE [LARGE SCALE GENOMIC DNA]</scope>
    <source>
        <strain evidence="7 8">GW6</strain>
        <plasmid evidence="8">pgw6_1</plasmid>
    </source>
</reference>
<evidence type="ECO:0000256" key="2">
    <source>
        <dbReference type="ARBA" id="ARBA00022578"/>
    </source>
</evidence>
<dbReference type="KEGG" id="mros:EHO51_19330"/>
<dbReference type="SUPFAM" id="SSF53098">
    <property type="entry name" value="Ribonuclease H-like"/>
    <property type="match status" value="1"/>
</dbReference>
<dbReference type="InterPro" id="IPR012337">
    <property type="entry name" value="RNaseH-like_sf"/>
</dbReference>
<dbReference type="PANTHER" id="PTHR35004:SF7">
    <property type="entry name" value="INTEGRASE PROTEIN"/>
    <property type="match status" value="1"/>
</dbReference>
<protein>
    <submittedName>
        <fullName evidence="7">IS21 family transposase</fullName>
    </submittedName>
</protein>
<feature type="domain" description="HTH IS21-type" evidence="5">
    <location>
        <begin position="6"/>
        <end position="69"/>
    </location>
</feature>
<dbReference type="GO" id="GO:0003677">
    <property type="term" value="F:DNA binding"/>
    <property type="evidence" value="ECO:0007669"/>
    <property type="project" value="UniProtKB-KW"/>
</dbReference>
<name>A0A3G8MAN7_9HYPH</name>
<dbReference type="InterPro" id="IPR001584">
    <property type="entry name" value="Integrase_cat-core"/>
</dbReference>
<keyword evidence="3" id="KW-0238">DNA-binding</keyword>
<dbReference type="AlphaFoldDB" id="A0A3G8MAN7"/>
<dbReference type="PANTHER" id="PTHR35004">
    <property type="entry name" value="TRANSPOSASE RV3428C-RELATED"/>
    <property type="match status" value="1"/>
</dbReference>
<evidence type="ECO:0000313" key="8">
    <source>
        <dbReference type="Proteomes" id="UP000273982"/>
    </source>
</evidence>
<proteinExistence type="inferred from homology"/>
<dbReference type="EMBL" id="CP034087">
    <property type="protein sequence ID" value="AZG78951.1"/>
    <property type="molecule type" value="Genomic_DNA"/>
</dbReference>
<comment type="similarity">
    <text evidence="1">Belongs to the transposase IS21/IS408/IS1162 family.</text>
</comment>
<dbReference type="Pfam" id="PF22483">
    <property type="entry name" value="Mu-transpos_C_2"/>
    <property type="match status" value="1"/>
</dbReference>
<dbReference type="SUPFAM" id="SSF46689">
    <property type="entry name" value="Homeodomain-like"/>
    <property type="match status" value="1"/>
</dbReference>
<organism evidence="7 8">
    <name type="scientific">Methylocystis rosea</name>
    <dbReference type="NCBI Taxonomy" id="173366"/>
    <lineage>
        <taxon>Bacteria</taxon>
        <taxon>Pseudomonadati</taxon>
        <taxon>Pseudomonadota</taxon>
        <taxon>Alphaproteobacteria</taxon>
        <taxon>Hyphomicrobiales</taxon>
        <taxon>Methylocystaceae</taxon>
        <taxon>Methylocystis</taxon>
    </lineage>
</organism>
<dbReference type="InterPro" id="IPR017894">
    <property type="entry name" value="HTH_IS21_transposase_type"/>
</dbReference>
<evidence type="ECO:0000259" key="5">
    <source>
        <dbReference type="PROSITE" id="PS50531"/>
    </source>
</evidence>
<sequence length="508" mass="57549">MFTVELYAAIRRAVMADGLSRREAAKRFGVHRNTITKMLQYSIPPGYRRRERPASKKLGPYMAWIDNILEGDRSVHKKQRHTAQRIFERLRDEEGFSGGYTIVREHVARALLRSREMFIPLSHCSGQAQADFGEADGYIAGKKVRFHYFCVDLPHSDGCFVKAYPAETAEAFCDGHVAAFDFFGGVPQSILYDNTRLAVAKIVKGGRRLRSQMFAELQSHYLFEDRFGRPGKGNDKGKVEGLVGYVRRNFMTPLPVAESFDALNVRLLDACTKRRQAILRGQSMTISERMQSDISAFMPLPPTPYDACHKIATRVSSMSLVRYRNNDYSVPTRYGHQEVLAKGYVDRVEIVCRGETVAVHARSYDKAEFIYNPLHYLALLEHKSKALDQAAPLDDWRLADCVYRLRRLMEARMGNSGRREFIQVLRLMEDFHQHLVEQAIAEALRLGAISFDAVKMLLLAKLENRPARLDLTFYPYLPVATVGATDPRAYLGLVANAAAIEPSARVSA</sequence>
<gene>
    <name evidence="7" type="ORF">EHO51_19330</name>
</gene>
<evidence type="ECO:0000256" key="4">
    <source>
        <dbReference type="ARBA" id="ARBA00023172"/>
    </source>
</evidence>
<dbReference type="PROSITE" id="PS50531">
    <property type="entry name" value="HTH_IS21"/>
    <property type="match status" value="1"/>
</dbReference>
<accession>A0A3G8MAN7</accession>
<evidence type="ECO:0000313" key="7">
    <source>
        <dbReference type="EMBL" id="AZG78951.1"/>
    </source>
</evidence>
<evidence type="ECO:0000256" key="3">
    <source>
        <dbReference type="ARBA" id="ARBA00023125"/>
    </source>
</evidence>
<dbReference type="InterPro" id="IPR054353">
    <property type="entry name" value="IstA-like_C"/>
</dbReference>
<dbReference type="NCBIfam" id="NF033546">
    <property type="entry name" value="transpos_IS21"/>
    <property type="match status" value="1"/>
</dbReference>
<evidence type="ECO:0000259" key="6">
    <source>
        <dbReference type="PROSITE" id="PS50994"/>
    </source>
</evidence>